<keyword evidence="10 20" id="KW-1133">Transmembrane helix</keyword>
<evidence type="ECO:0000256" key="8">
    <source>
        <dbReference type="ARBA" id="ARBA00022946"/>
    </source>
</evidence>
<evidence type="ECO:0000256" key="18">
    <source>
        <dbReference type="ARBA" id="ARBA00074145"/>
    </source>
</evidence>
<reference evidence="23" key="2">
    <citation type="submission" date="2025-08" db="UniProtKB">
        <authorList>
            <consortium name="Ensembl"/>
        </authorList>
    </citation>
    <scope>IDENTIFICATION</scope>
</reference>
<evidence type="ECO:0000256" key="14">
    <source>
        <dbReference type="ARBA" id="ARBA00023136"/>
    </source>
</evidence>
<dbReference type="GO" id="GO:0050661">
    <property type="term" value="F:NADP binding"/>
    <property type="evidence" value="ECO:0007669"/>
    <property type="project" value="TreeGrafter"/>
</dbReference>
<keyword evidence="8" id="KW-0809">Transit peptide</keyword>
<evidence type="ECO:0000256" key="19">
    <source>
        <dbReference type="ARBA" id="ARBA00079255"/>
    </source>
</evidence>
<dbReference type="Pfam" id="PF05222">
    <property type="entry name" value="AlaDh_PNT_N"/>
    <property type="match status" value="1"/>
</dbReference>
<dbReference type="SUPFAM" id="SSF52467">
    <property type="entry name" value="DHS-like NAD/FAD-binding domain"/>
    <property type="match status" value="1"/>
</dbReference>
<dbReference type="AlphaFoldDB" id="A0AAQ5YD50"/>
<feature type="transmembrane region" description="Helical" evidence="20">
    <location>
        <begin position="699"/>
        <end position="716"/>
    </location>
</feature>
<evidence type="ECO:0000256" key="10">
    <source>
        <dbReference type="ARBA" id="ARBA00022989"/>
    </source>
</evidence>
<evidence type="ECO:0000256" key="15">
    <source>
        <dbReference type="ARBA" id="ARBA00048202"/>
    </source>
</evidence>
<evidence type="ECO:0000313" key="24">
    <source>
        <dbReference type="Proteomes" id="UP001501940"/>
    </source>
</evidence>
<dbReference type="InterPro" id="IPR007698">
    <property type="entry name" value="AlaDH/PNT_NAD(H)-bd"/>
</dbReference>
<dbReference type="FunFam" id="3.40.50.720:FF:000028">
    <property type="entry name" value="NAD(P) transhydrogenase subunit alpha"/>
    <property type="match status" value="1"/>
</dbReference>
<comment type="catalytic activity">
    <reaction evidence="15">
        <text>NAD(+) + NADPH + H(+)(in) = NADH + NADP(+) + H(+)(out)</text>
        <dbReference type="Rhea" id="RHEA:47992"/>
        <dbReference type="ChEBI" id="CHEBI:15378"/>
        <dbReference type="ChEBI" id="CHEBI:57540"/>
        <dbReference type="ChEBI" id="CHEBI:57783"/>
        <dbReference type="ChEBI" id="CHEBI:57945"/>
        <dbReference type="ChEBI" id="CHEBI:58349"/>
        <dbReference type="EC" id="7.1.1.1"/>
    </reaction>
</comment>
<dbReference type="GO" id="GO:0005743">
    <property type="term" value="C:mitochondrial inner membrane"/>
    <property type="evidence" value="ECO:0007669"/>
    <property type="project" value="UniProtKB-SubCell"/>
</dbReference>
<evidence type="ECO:0000256" key="9">
    <source>
        <dbReference type="ARBA" id="ARBA00022967"/>
    </source>
</evidence>
<dbReference type="Proteomes" id="UP001501940">
    <property type="component" value="Chromosome 17"/>
</dbReference>
<dbReference type="PANTHER" id="PTHR10160">
    <property type="entry name" value="NAD(P) TRANSHYDROGENASE"/>
    <property type="match status" value="1"/>
</dbReference>
<dbReference type="PANTHER" id="PTHR10160:SF22">
    <property type="entry name" value="NAD(P) TRANSHYDROGENASE, MITOCHONDRIAL"/>
    <property type="match status" value="1"/>
</dbReference>
<feature type="transmembrane region" description="Helical" evidence="20">
    <location>
        <begin position="541"/>
        <end position="558"/>
    </location>
</feature>
<feature type="domain" description="Alanine dehydrogenase/pyridine nucleotide transhydrogenase NAD(H)-binding" evidence="21">
    <location>
        <begin position="196"/>
        <end position="361"/>
    </location>
</feature>
<keyword evidence="12" id="KW-0520">NAD</keyword>
<keyword evidence="13" id="KW-0496">Mitochondrion</keyword>
<dbReference type="InterPro" id="IPR036291">
    <property type="entry name" value="NAD(P)-bd_dom_sf"/>
</dbReference>
<dbReference type="InterPro" id="IPR024605">
    <property type="entry name" value="NADP_transhyd_a_C"/>
</dbReference>
<dbReference type="CDD" id="cd05304">
    <property type="entry name" value="Rubrum_tdh"/>
    <property type="match status" value="1"/>
</dbReference>
<feature type="transmembrane region" description="Helical" evidence="20">
    <location>
        <begin position="516"/>
        <end position="535"/>
    </location>
</feature>
<evidence type="ECO:0000313" key="23">
    <source>
        <dbReference type="Ensembl" id="ENSAOCP00000049520.1"/>
    </source>
</evidence>
<keyword evidence="11" id="KW-0007">Acetylation</keyword>
<dbReference type="Pfam" id="PF02233">
    <property type="entry name" value="PNTB"/>
    <property type="match status" value="1"/>
</dbReference>
<dbReference type="GeneTree" id="ENSGT00390000004624"/>
<dbReference type="SMART" id="SM01003">
    <property type="entry name" value="AlaDh_PNT_N"/>
    <property type="match status" value="1"/>
</dbReference>
<proteinExistence type="inferred from homology"/>
<gene>
    <name evidence="23" type="primary">NNT</name>
</gene>
<evidence type="ECO:0000256" key="16">
    <source>
        <dbReference type="ARBA" id="ARBA00054910"/>
    </source>
</evidence>
<dbReference type="Gene3D" id="3.40.50.1220">
    <property type="entry name" value="TPP-binding domain"/>
    <property type="match status" value="1"/>
</dbReference>
<keyword evidence="24" id="KW-1185">Reference proteome</keyword>
<dbReference type="SUPFAM" id="SSF51735">
    <property type="entry name" value="NAD(P)-binding Rossmann-fold domains"/>
    <property type="match status" value="1"/>
</dbReference>
<evidence type="ECO:0000256" key="3">
    <source>
        <dbReference type="ARBA" id="ARBA00011738"/>
    </source>
</evidence>
<feature type="transmembrane region" description="Helical" evidence="20">
    <location>
        <begin position="777"/>
        <end position="798"/>
    </location>
</feature>
<comment type="similarity">
    <text evidence="17">In the C-terminal section; belongs to the PNT beta subunit family.</text>
</comment>
<name>A0AAQ5YD50_AMPOC</name>
<dbReference type="InterPro" id="IPR034300">
    <property type="entry name" value="PNTB-like"/>
</dbReference>
<comment type="subunit">
    <text evidence="3">Homodimer.</text>
</comment>
<dbReference type="Gene3D" id="3.40.50.720">
    <property type="entry name" value="NAD(P)-binding Rossmann-like Domain"/>
    <property type="match status" value="2"/>
</dbReference>
<feature type="transmembrane region" description="Helical" evidence="20">
    <location>
        <begin position="478"/>
        <end position="496"/>
    </location>
</feature>
<feature type="transmembrane region" description="Helical" evidence="20">
    <location>
        <begin position="591"/>
        <end position="610"/>
    </location>
</feature>
<dbReference type="SMART" id="SM01002">
    <property type="entry name" value="AlaDh_PNT_C"/>
    <property type="match status" value="1"/>
</dbReference>
<evidence type="ECO:0000256" key="7">
    <source>
        <dbReference type="ARBA" id="ARBA00022857"/>
    </source>
</evidence>
<comment type="function">
    <text evidence="16">The transhydrogenation between NADH and NADP is coupled to respiration and ATP hydrolysis and functions as a proton pump across the membrane. May play a role in reactive oxygen species (ROS) detoxification in the adrenal gland.</text>
</comment>
<dbReference type="FunFam" id="3.40.50.1220:FF:000002">
    <property type="entry name" value="NAD(P) transhydrogenase subunit beta"/>
    <property type="match status" value="1"/>
</dbReference>
<evidence type="ECO:0000259" key="22">
    <source>
        <dbReference type="SMART" id="SM01003"/>
    </source>
</evidence>
<dbReference type="GO" id="GO:0006740">
    <property type="term" value="P:NADPH regeneration"/>
    <property type="evidence" value="ECO:0007669"/>
    <property type="project" value="TreeGrafter"/>
</dbReference>
<keyword evidence="9" id="KW-1278">Translocase</keyword>
<keyword evidence="5 20" id="KW-0812">Transmembrane</keyword>
<keyword evidence="6" id="KW-0999">Mitochondrion inner membrane</keyword>
<protein>
    <recommendedName>
        <fullName evidence="18">NAD(P) transhydrogenase, mitochondrial</fullName>
        <ecNumber evidence="4">7.1.1.1</ecNumber>
    </recommendedName>
    <alternativeName>
        <fullName evidence="19">Nicotinamide nucleotide transhydrogenase</fullName>
    </alternativeName>
</protein>
<evidence type="ECO:0000256" key="12">
    <source>
        <dbReference type="ARBA" id="ARBA00023027"/>
    </source>
</evidence>
<evidence type="ECO:0000256" key="1">
    <source>
        <dbReference type="ARBA" id="ARBA00004292"/>
    </source>
</evidence>
<dbReference type="NCBIfam" id="NF006942">
    <property type="entry name" value="PRK09424.1"/>
    <property type="match status" value="1"/>
</dbReference>
<dbReference type="PROSITE" id="PS00836">
    <property type="entry name" value="ALADH_PNT_1"/>
    <property type="match status" value="1"/>
</dbReference>
<evidence type="ECO:0000256" key="20">
    <source>
        <dbReference type="SAM" id="Phobius"/>
    </source>
</evidence>
<evidence type="ECO:0000256" key="11">
    <source>
        <dbReference type="ARBA" id="ARBA00022990"/>
    </source>
</evidence>
<evidence type="ECO:0000256" key="6">
    <source>
        <dbReference type="ARBA" id="ARBA00022792"/>
    </source>
</evidence>
<dbReference type="EC" id="7.1.1.1" evidence="4"/>
<feature type="transmembrane region" description="Helical" evidence="20">
    <location>
        <begin position="659"/>
        <end position="679"/>
    </location>
</feature>
<evidence type="ECO:0000256" key="2">
    <source>
        <dbReference type="ARBA" id="ARBA00005624"/>
    </source>
</evidence>
<comment type="subcellular location">
    <subcellularLocation>
        <location evidence="1">Mitochondrion inner membrane</location>
        <topology evidence="1">Multi-pass membrane protein</topology>
        <orientation evidence="1">Matrix side</orientation>
    </subcellularLocation>
</comment>
<evidence type="ECO:0000256" key="13">
    <source>
        <dbReference type="ARBA" id="ARBA00023128"/>
    </source>
</evidence>
<dbReference type="Pfam" id="PF12769">
    <property type="entry name" value="PNTB_4TM"/>
    <property type="match status" value="1"/>
</dbReference>
<dbReference type="GO" id="GO:0016491">
    <property type="term" value="F:oxidoreductase activity"/>
    <property type="evidence" value="ECO:0007669"/>
    <property type="project" value="InterPro"/>
</dbReference>
<evidence type="ECO:0000256" key="4">
    <source>
        <dbReference type="ARBA" id="ARBA00012943"/>
    </source>
</evidence>
<evidence type="ECO:0000259" key="21">
    <source>
        <dbReference type="SMART" id="SM01002"/>
    </source>
</evidence>
<organism evidence="23 24">
    <name type="scientific">Amphiprion ocellaris</name>
    <name type="common">Clown anemonefish</name>
    <dbReference type="NCBI Taxonomy" id="80972"/>
    <lineage>
        <taxon>Eukaryota</taxon>
        <taxon>Metazoa</taxon>
        <taxon>Chordata</taxon>
        <taxon>Craniata</taxon>
        <taxon>Vertebrata</taxon>
        <taxon>Euteleostomi</taxon>
        <taxon>Actinopterygii</taxon>
        <taxon>Neopterygii</taxon>
        <taxon>Teleostei</taxon>
        <taxon>Neoteleostei</taxon>
        <taxon>Acanthomorphata</taxon>
        <taxon>Ovalentaria</taxon>
        <taxon>Pomacentridae</taxon>
        <taxon>Amphiprion</taxon>
    </lineage>
</organism>
<keyword evidence="14 20" id="KW-0472">Membrane</keyword>
<dbReference type="Ensembl" id="ENSAOCT00000086100.1">
    <property type="protein sequence ID" value="ENSAOCP00000049520.1"/>
    <property type="gene ID" value="ENSAOCG00000012387.2"/>
</dbReference>
<sequence length="1005" mass="104785">MGHRSRRRKDRRFLCLCEGEETSSPMSHALVLFLFSSPGIPYKQLTVGVPKEIFQNERRVALSPAGVQALIKQGFNVVVESGAGEPSKFPDEQYTQAGATIKDLKDVLASDVVVKVRAPVFNPTVGVHEVEMMKDAATLISFIYPAQNPELMDMLSQKKATVLAMDQVPRVTIAQGYDALSSMANIAGYKSVVLAANSFGRFFTGQITAAGKVPPAKVLIIGGGVAGLAAAGTARAMGAIVRGFDTRAAALEQFKSLGAEPLEVDIKESGEGQGGYAKEMSKEFIEAEMKLFAKQCQDVDIVISTALIPGRRAPILITKPMVESMKDGSVVVDLAAEAGGNIETTVPGELSVHKNGKNLFPAPQPNNVPVAAPPKPKSVQELEAEKTAQISPFRATLTTAGVATLLGLGLSAPNAAFTQMVTTFGLAGIVGYHTVWGVTPALHSPLMSVTNAISGLTAVGGLSLMGGGYLPGTTAETLAVLAAFISSVNIAGGFLVTQKMLDMFKRPTDPPEHNYLYLLPGGVFVGGYAAALQSGYNIEQMMYLGSGLCCVGALAGLSNQTTARLGNALGMMGVAGGIAATLGALKPNPELLAQMSAAMAVGGTAGLAIAKKIQITDLPQLVAAFHSLVGLAAVLTCVAEYMIEYPHFATDPAANLTKIVAYLGTYIGGITFSGSLVAYGKLQGVLNSAPLMLPGRHALNASLMAGSVGGMIPYMLDPSYTTGLTCLGSVSALSAVMGVTLTAAIGGADMPVVITVLNSYSGWALCAEGFLLNNNLLTIVGALIGSSGAILSYIMCVAMNRSLANVILGGYGTSSTGTGKPMEIVGTHTEVNVDQTVEMIKESQNVIIVPGYGLCAAKAQYPIAELVKMLKEAGKKVRFGIHPVAGRMPGQLNVLLAEAGVPYDIVLEMDEINDDFPDTDLVLVIGANDTVNSAAQEDPNSIIAGMPVLEVWKSKQVVVMKRSLGVGYAAVDNPIFYKPNTAMLLGDAKKTCDALQAKVREATSQ</sequence>
<dbReference type="InterPro" id="IPR029035">
    <property type="entry name" value="DHS-like_NAD/FAD-binding_dom"/>
</dbReference>
<feature type="transmembrane region" description="Helical" evidence="20">
    <location>
        <begin position="622"/>
        <end position="643"/>
    </location>
</feature>
<reference evidence="23" key="3">
    <citation type="submission" date="2025-09" db="UniProtKB">
        <authorList>
            <consortium name="Ensembl"/>
        </authorList>
    </citation>
    <scope>IDENTIFICATION</scope>
</reference>
<dbReference type="InterPro" id="IPR008142">
    <property type="entry name" value="AlaDH/PNT_CS1"/>
</dbReference>
<dbReference type="Pfam" id="PF01262">
    <property type="entry name" value="AlaDh_PNT_C"/>
    <property type="match status" value="1"/>
</dbReference>
<keyword evidence="7" id="KW-0521">NADP</keyword>
<dbReference type="SUPFAM" id="SSF52283">
    <property type="entry name" value="Formate/glycerate dehydrogenase catalytic domain-like"/>
    <property type="match status" value="1"/>
</dbReference>
<feature type="domain" description="Alanine dehydrogenase/pyridine nucleotide transhydrogenase N-terminal" evidence="22">
    <location>
        <begin position="48"/>
        <end position="187"/>
    </location>
</feature>
<accession>A0AAQ5YD50</accession>
<comment type="similarity">
    <text evidence="2">In the N-terminal section; belongs to the AlaDH/PNT family.</text>
</comment>
<feature type="transmembrane region" description="Helical" evidence="20">
    <location>
        <begin position="565"/>
        <end position="585"/>
    </location>
</feature>
<evidence type="ECO:0000256" key="17">
    <source>
        <dbReference type="ARBA" id="ARBA00061558"/>
    </source>
</evidence>
<reference evidence="23 24" key="1">
    <citation type="submission" date="2022-01" db="EMBL/GenBank/DDBJ databases">
        <title>A chromosome-scale genome assembly of the false clownfish, Amphiprion ocellaris.</title>
        <authorList>
            <person name="Ryu T."/>
        </authorList>
    </citation>
    <scope>NUCLEOTIDE SEQUENCE [LARGE SCALE GENOMIC DNA]</scope>
</reference>
<feature type="transmembrane region" description="Helical" evidence="20">
    <location>
        <begin position="452"/>
        <end position="472"/>
    </location>
</feature>
<evidence type="ECO:0000256" key="5">
    <source>
        <dbReference type="ARBA" id="ARBA00022692"/>
    </source>
</evidence>
<dbReference type="InterPro" id="IPR007886">
    <property type="entry name" value="AlaDH/PNT_N"/>
</dbReference>
<dbReference type="GO" id="GO:0008750">
    <property type="term" value="F:proton-translocating NAD(P)+ transhydrogenase activity"/>
    <property type="evidence" value="ECO:0007669"/>
    <property type="project" value="UniProtKB-EC"/>
</dbReference>